<reference evidence="1 2" key="1">
    <citation type="journal article" date="2011" name="PLoS Pathog.">
        <title>Endophytic Life Strategies Decoded by Genome and Transcriptome Analyses of the Mutualistic Root Symbiont Piriformospora indica.</title>
        <authorList>
            <person name="Zuccaro A."/>
            <person name="Lahrmann U."/>
            <person name="Guldener U."/>
            <person name="Langen G."/>
            <person name="Pfiffi S."/>
            <person name="Biedenkopf D."/>
            <person name="Wong P."/>
            <person name="Samans B."/>
            <person name="Grimm C."/>
            <person name="Basiewicz M."/>
            <person name="Murat C."/>
            <person name="Martin F."/>
            <person name="Kogel K.H."/>
        </authorList>
    </citation>
    <scope>NUCLEOTIDE SEQUENCE [LARGE SCALE GENOMIC DNA]</scope>
    <source>
        <strain evidence="1 2">DSM 11827</strain>
    </source>
</reference>
<evidence type="ECO:0008006" key="3">
    <source>
        <dbReference type="Google" id="ProtNLM"/>
    </source>
</evidence>
<evidence type="ECO:0000313" key="2">
    <source>
        <dbReference type="Proteomes" id="UP000007148"/>
    </source>
</evidence>
<dbReference type="SUPFAM" id="SSF52047">
    <property type="entry name" value="RNI-like"/>
    <property type="match status" value="1"/>
</dbReference>
<accession>G4T5H5</accession>
<dbReference type="InParanoid" id="G4T5H5"/>
<dbReference type="EMBL" id="CAFZ01000003">
    <property type="protein sequence ID" value="CCA66593.1"/>
    <property type="molecule type" value="Genomic_DNA"/>
</dbReference>
<evidence type="ECO:0000313" key="1">
    <source>
        <dbReference type="EMBL" id="CCA66593.1"/>
    </source>
</evidence>
<protein>
    <recommendedName>
        <fullName evidence="3">F-box domain-containing protein</fullName>
    </recommendedName>
</protein>
<dbReference type="Proteomes" id="UP000007148">
    <property type="component" value="Unassembled WGS sequence"/>
</dbReference>
<dbReference type="OrthoDB" id="10650487at2759"/>
<dbReference type="HOGENOM" id="CLU_804387_0_0_1"/>
<comment type="caution">
    <text evidence="1">The sequence shown here is derived from an EMBL/GenBank/DDBJ whole genome shotgun (WGS) entry which is preliminary data.</text>
</comment>
<organism evidence="1 2">
    <name type="scientific">Serendipita indica (strain DSM 11827)</name>
    <name type="common">Root endophyte fungus</name>
    <name type="synonym">Piriformospora indica</name>
    <dbReference type="NCBI Taxonomy" id="1109443"/>
    <lineage>
        <taxon>Eukaryota</taxon>
        <taxon>Fungi</taxon>
        <taxon>Dikarya</taxon>
        <taxon>Basidiomycota</taxon>
        <taxon>Agaricomycotina</taxon>
        <taxon>Agaricomycetes</taxon>
        <taxon>Sebacinales</taxon>
        <taxon>Serendipitaceae</taxon>
        <taxon>Serendipita</taxon>
    </lineage>
</organism>
<keyword evidence="2" id="KW-1185">Reference proteome</keyword>
<gene>
    <name evidence="1" type="ORF">PIIN_00276</name>
</gene>
<sequence length="345" mass="39620">MRPNTVNQNNHIKLHEDILDNIFAILRDVQDKDMFPPWWIGYSPAWTNLRALFNLTRVCKAWRVPAARAALRIVAMDIHRDSISSLVSILDSLKRIATIHILYLSYPWPETNYSDEETIDLLRQLLSRTSMLSHLYLDNFSTDFLQNSSIMHRLHDLYPITLRGYGLRGIGLYRFIPEQYTGPTMSDFREPRKRVRPPVILAHLPPLKNITALAISGLDLSTIPNLDQHLNSTAFRHIHLSVCFFPGLLARAGGSNLETIVIDRCLVNGKELSCLLKHSTSLRRVEYHNRSLIDLPQHPGSMRLFGRLRFYEEDVLDTLRELAGEAEVKETTGYPFFPDGLPALR</sequence>
<proteinExistence type="predicted"/>
<name>G4T5H5_SERID</name>
<dbReference type="AlphaFoldDB" id="G4T5H5"/>